<dbReference type="eggNOG" id="COG4191">
    <property type="taxonomic scope" value="Bacteria"/>
</dbReference>
<evidence type="ECO:0000256" key="2">
    <source>
        <dbReference type="ARBA" id="ARBA00012438"/>
    </source>
</evidence>
<dbReference type="HOGENOM" id="CLU_538359_0_0_7"/>
<evidence type="ECO:0000256" key="6">
    <source>
        <dbReference type="ARBA" id="ARBA00022777"/>
    </source>
</evidence>
<dbReference type="InterPro" id="IPR005467">
    <property type="entry name" value="His_kinase_dom"/>
</dbReference>
<dbReference type="PRINTS" id="PR00344">
    <property type="entry name" value="BCTRLSENSOR"/>
</dbReference>
<dbReference type="InterPro" id="IPR003661">
    <property type="entry name" value="HisK_dim/P_dom"/>
</dbReference>
<dbReference type="InterPro" id="IPR004358">
    <property type="entry name" value="Sig_transdc_His_kin-like_C"/>
</dbReference>
<evidence type="ECO:0000256" key="8">
    <source>
        <dbReference type="ARBA" id="ARBA00023012"/>
    </source>
</evidence>
<dbReference type="PROSITE" id="PS50109">
    <property type="entry name" value="HIS_KIN"/>
    <property type="match status" value="1"/>
</dbReference>
<sequence>MREDKSYLDQLFEPVIIVNQSKQLVYYNHYFSTFSGLSPRKIKKIEDISNLFTSVDKRIDLISHFEEVLSSGHPFVSKEGEIQFHQSSDIINCVVKINKVSDEEYLICFNDLSIEKSIYDKYRKQVEELKVSYKQLVHADKLKSIGELSAGISHEISNPLTIASGNTEILEILLAEQVGVESKEDILESISNIQNSLLRINKITLNMKKFIHEGVKQKKFVSVKNLIESSVSLVASSYERQSVSLLIDSSTDISAYVDELAIEQVLVNLLKNALDSVVQSNNKKKEVSIKASSREESDSFTIEVIDSGNGVDKENVESIFNPFFTTKELGEGTGMGLSLSSQIIDEHQGSIKLGENRKEHCSFIIELPSAEISNYLEIQAKISNIDTSSTTKVLVLDEDYDHLNFFIALNGERGTSFIVSRSASKSLDLLENIEIDKIIISKNLHSKLDIKKVSSLNEKIEFYLIASEEDKKIKGIQGYVSLPLDKESVLTSLSIAAGEGHEEEEV</sequence>
<dbReference type="Gene3D" id="1.10.287.130">
    <property type="match status" value="1"/>
</dbReference>
<dbReference type="Pfam" id="PF02518">
    <property type="entry name" value="HATPase_c"/>
    <property type="match status" value="1"/>
</dbReference>
<dbReference type="Pfam" id="PF00512">
    <property type="entry name" value="HisKA"/>
    <property type="match status" value="1"/>
</dbReference>
<keyword evidence="11" id="KW-1185">Reference proteome</keyword>
<evidence type="ECO:0000256" key="5">
    <source>
        <dbReference type="ARBA" id="ARBA00022741"/>
    </source>
</evidence>
<organism evidence="10 11">
    <name type="scientific">Halobacteriovorax marinus (strain ATCC BAA-682 / DSM 15412 / SJ)</name>
    <name type="common">Bacteriovorax marinus</name>
    <dbReference type="NCBI Taxonomy" id="862908"/>
    <lineage>
        <taxon>Bacteria</taxon>
        <taxon>Pseudomonadati</taxon>
        <taxon>Bdellovibrionota</taxon>
        <taxon>Bacteriovoracia</taxon>
        <taxon>Bacteriovoracales</taxon>
        <taxon>Halobacteriovoraceae</taxon>
        <taxon>Halobacteriovorax</taxon>
    </lineage>
</organism>
<proteinExistence type="predicted"/>
<keyword evidence="3" id="KW-0597">Phosphoprotein</keyword>
<dbReference type="GO" id="GO:0000155">
    <property type="term" value="F:phosphorelay sensor kinase activity"/>
    <property type="evidence" value="ECO:0007669"/>
    <property type="project" value="InterPro"/>
</dbReference>
<dbReference type="InterPro" id="IPR036097">
    <property type="entry name" value="HisK_dim/P_sf"/>
</dbReference>
<feature type="domain" description="Histidine kinase" evidence="9">
    <location>
        <begin position="151"/>
        <end position="371"/>
    </location>
</feature>
<evidence type="ECO:0000256" key="4">
    <source>
        <dbReference type="ARBA" id="ARBA00022679"/>
    </source>
</evidence>
<dbReference type="STRING" id="862908.BMS_2847"/>
<dbReference type="OrthoDB" id="5291281at2"/>
<dbReference type="KEGG" id="bmx:BMS_2847"/>
<keyword evidence="4" id="KW-0808">Transferase</keyword>
<dbReference type="RefSeq" id="WP_014245396.1">
    <property type="nucleotide sequence ID" value="NC_016620.1"/>
</dbReference>
<dbReference type="PANTHER" id="PTHR43065:SF10">
    <property type="entry name" value="PEROXIDE STRESS-ACTIVATED HISTIDINE KINASE MAK3"/>
    <property type="match status" value="1"/>
</dbReference>
<keyword evidence="8" id="KW-0902">Two-component regulatory system</keyword>
<dbReference type="PANTHER" id="PTHR43065">
    <property type="entry name" value="SENSOR HISTIDINE KINASE"/>
    <property type="match status" value="1"/>
</dbReference>
<dbReference type="PATRIC" id="fig|862908.3.peg.2723"/>
<dbReference type="InterPro" id="IPR003594">
    <property type="entry name" value="HATPase_dom"/>
</dbReference>
<dbReference type="Gene3D" id="3.30.565.10">
    <property type="entry name" value="Histidine kinase-like ATPase, C-terminal domain"/>
    <property type="match status" value="1"/>
</dbReference>
<comment type="catalytic activity">
    <reaction evidence="1">
        <text>ATP + protein L-histidine = ADP + protein N-phospho-L-histidine.</text>
        <dbReference type="EC" id="2.7.13.3"/>
    </reaction>
</comment>
<name>E1WY67_HALMS</name>
<dbReference type="InterPro" id="IPR036890">
    <property type="entry name" value="HATPase_C_sf"/>
</dbReference>
<protein>
    <recommendedName>
        <fullName evidence="2">histidine kinase</fullName>
        <ecNumber evidence="2">2.7.13.3</ecNumber>
    </recommendedName>
</protein>
<keyword evidence="6" id="KW-0418">Kinase</keyword>
<reference evidence="11" key="1">
    <citation type="journal article" date="2013" name="ISME J.">
        <title>A small predatory core genome in the divergent marine Bacteriovorax marinus SJ and the terrestrial Bdellovibrio bacteriovorus.</title>
        <authorList>
            <person name="Crossman L.C."/>
            <person name="Chen H."/>
            <person name="Cerdeno-Tarraga A.M."/>
            <person name="Brooks K."/>
            <person name="Quail M.A."/>
            <person name="Pineiro S.A."/>
            <person name="Hobley L."/>
            <person name="Sockett R.E."/>
            <person name="Bentley S.D."/>
            <person name="Parkhill J."/>
            <person name="Williams H.N."/>
            <person name="Stine O.C."/>
        </authorList>
    </citation>
    <scope>NUCLEOTIDE SEQUENCE [LARGE SCALE GENOMIC DNA]</scope>
    <source>
        <strain evidence="11">ATCC BAA-682 / DSM 15412 / SJ</strain>
    </source>
</reference>
<evidence type="ECO:0000256" key="1">
    <source>
        <dbReference type="ARBA" id="ARBA00000085"/>
    </source>
</evidence>
<evidence type="ECO:0000313" key="10">
    <source>
        <dbReference type="EMBL" id="CBW27622.1"/>
    </source>
</evidence>
<keyword evidence="5" id="KW-0547">Nucleotide-binding</keyword>
<dbReference type="EC" id="2.7.13.3" evidence="2"/>
<evidence type="ECO:0000259" key="9">
    <source>
        <dbReference type="PROSITE" id="PS50109"/>
    </source>
</evidence>
<evidence type="ECO:0000313" key="11">
    <source>
        <dbReference type="Proteomes" id="UP000008963"/>
    </source>
</evidence>
<dbReference type="SMART" id="SM00388">
    <property type="entry name" value="HisKA"/>
    <property type="match status" value="1"/>
</dbReference>
<dbReference type="Proteomes" id="UP000008963">
    <property type="component" value="Chromosome"/>
</dbReference>
<dbReference type="GO" id="GO:0005524">
    <property type="term" value="F:ATP binding"/>
    <property type="evidence" value="ECO:0007669"/>
    <property type="project" value="UniProtKB-KW"/>
</dbReference>
<dbReference type="CDD" id="cd00082">
    <property type="entry name" value="HisKA"/>
    <property type="match status" value="1"/>
</dbReference>
<dbReference type="SUPFAM" id="SSF47384">
    <property type="entry name" value="Homodimeric domain of signal transducing histidine kinase"/>
    <property type="match status" value="1"/>
</dbReference>
<dbReference type="AlphaFoldDB" id="E1WY67"/>
<accession>E1WY67</accession>
<keyword evidence="7" id="KW-0067">ATP-binding</keyword>
<evidence type="ECO:0000256" key="3">
    <source>
        <dbReference type="ARBA" id="ARBA00022553"/>
    </source>
</evidence>
<gene>
    <name evidence="10" type="ordered locus">BMS_2847</name>
</gene>
<dbReference type="SMART" id="SM00387">
    <property type="entry name" value="HATPase_c"/>
    <property type="match status" value="1"/>
</dbReference>
<dbReference type="EMBL" id="FQ312005">
    <property type="protein sequence ID" value="CBW27622.1"/>
    <property type="molecule type" value="Genomic_DNA"/>
</dbReference>
<evidence type="ECO:0000256" key="7">
    <source>
        <dbReference type="ARBA" id="ARBA00022840"/>
    </source>
</evidence>
<dbReference type="SUPFAM" id="SSF55874">
    <property type="entry name" value="ATPase domain of HSP90 chaperone/DNA topoisomerase II/histidine kinase"/>
    <property type="match status" value="1"/>
</dbReference>